<protein>
    <recommendedName>
        <fullName evidence="3">Terminase small subunit</fullName>
    </recommendedName>
</protein>
<dbReference type="Proteomes" id="UP000501600">
    <property type="component" value="Chromosome"/>
</dbReference>
<evidence type="ECO:0008006" key="3">
    <source>
        <dbReference type="Google" id="ProtNLM"/>
    </source>
</evidence>
<dbReference type="AlphaFoldDB" id="A0A6H2DPC8"/>
<dbReference type="EMBL" id="CP051217">
    <property type="protein sequence ID" value="QJB70194.1"/>
    <property type="molecule type" value="Genomic_DNA"/>
</dbReference>
<gene>
    <name evidence="1" type="ORF">HF685_13600</name>
</gene>
<sequence>MPAQKPYRMRHDGWTPERQGVFIDSLSRTGCVRDACRAARISSTSAYRIRRRLPEFADSWELALRRARVPLEEVAWKRAVDGRETVIIRKGEEVERRIAPSDSMLALLLKRGDLAGENGGGRIGNRTADQVITKEEWDAGIRFDERGKKLQQPSQGQMRAELEAKLGRMRERWLERNRELGDGGERKINIKTGEGIDQEVIEAVQRFS</sequence>
<evidence type="ECO:0000313" key="1">
    <source>
        <dbReference type="EMBL" id="QJB70194.1"/>
    </source>
</evidence>
<name>A0A6H2DPC8_9SPHN</name>
<keyword evidence="2" id="KW-1185">Reference proteome</keyword>
<accession>A0A6H2DPC8</accession>
<dbReference type="KEGG" id="phao:HF685_13600"/>
<evidence type="ECO:0000313" key="2">
    <source>
        <dbReference type="Proteomes" id="UP000501600"/>
    </source>
</evidence>
<proteinExistence type="predicted"/>
<organism evidence="1 2">
    <name type="scientific">Parasphingorhabdus halotolerans</name>
    <dbReference type="NCBI Taxonomy" id="2725558"/>
    <lineage>
        <taxon>Bacteria</taxon>
        <taxon>Pseudomonadati</taxon>
        <taxon>Pseudomonadota</taxon>
        <taxon>Alphaproteobacteria</taxon>
        <taxon>Sphingomonadales</taxon>
        <taxon>Sphingomonadaceae</taxon>
        <taxon>Parasphingorhabdus</taxon>
    </lineage>
</organism>
<reference evidence="1 2" key="1">
    <citation type="submission" date="2020-04" db="EMBL/GenBank/DDBJ databases">
        <title>Genome sequence for Sphingorhabdus sp. strain M1.</title>
        <authorList>
            <person name="Park S.-J."/>
        </authorList>
    </citation>
    <scope>NUCLEOTIDE SEQUENCE [LARGE SCALE GENOMIC DNA]</scope>
    <source>
        <strain evidence="1 2">JK6</strain>
    </source>
</reference>